<feature type="binding site" evidence="16">
    <location>
        <position position="160"/>
    </location>
    <ligand>
        <name>FAD</name>
        <dbReference type="ChEBI" id="CHEBI:57692"/>
    </ligand>
</feature>
<keyword evidence="13 18" id="KW-0472">Membrane</keyword>
<comment type="catalytic activity">
    <reaction evidence="14 17">
        <text>2 Fe(III)-[cytochrome b5] + NADH = 2 Fe(II)-[cytochrome b5] + NAD(+) + H(+)</text>
        <dbReference type="Rhea" id="RHEA:46680"/>
        <dbReference type="Rhea" id="RHEA-COMP:10438"/>
        <dbReference type="Rhea" id="RHEA-COMP:10439"/>
        <dbReference type="ChEBI" id="CHEBI:15378"/>
        <dbReference type="ChEBI" id="CHEBI:29033"/>
        <dbReference type="ChEBI" id="CHEBI:29034"/>
        <dbReference type="ChEBI" id="CHEBI:57540"/>
        <dbReference type="ChEBI" id="CHEBI:57945"/>
        <dbReference type="EC" id="1.6.2.2"/>
    </reaction>
</comment>
<dbReference type="GeneID" id="37041122"/>
<evidence type="ECO:0000256" key="4">
    <source>
        <dbReference type="ARBA" id="ARBA00006105"/>
    </source>
</evidence>
<evidence type="ECO:0000256" key="10">
    <source>
        <dbReference type="ARBA" id="ARBA00023002"/>
    </source>
</evidence>
<dbReference type="RefSeq" id="XP_025377060.1">
    <property type="nucleotide sequence ID" value="XM_025519206.1"/>
</dbReference>
<evidence type="ECO:0000256" key="18">
    <source>
        <dbReference type="SAM" id="Phobius"/>
    </source>
</evidence>
<comment type="subcellular location">
    <subcellularLocation>
        <location evidence="2">Mitochondrion outer membrane</location>
    </subcellularLocation>
</comment>
<dbReference type="InterPro" id="IPR001834">
    <property type="entry name" value="CBR-like"/>
</dbReference>
<keyword evidence="9 18" id="KW-1133">Transmembrane helix</keyword>
<dbReference type="Proteomes" id="UP000245768">
    <property type="component" value="Unassembled WGS sequence"/>
</dbReference>
<feature type="domain" description="FAD-binding FR-type" evidence="19">
    <location>
        <begin position="91"/>
        <end position="194"/>
    </location>
</feature>
<accession>A0A316YKY1</accession>
<evidence type="ECO:0000256" key="1">
    <source>
        <dbReference type="ARBA" id="ARBA00001974"/>
    </source>
</evidence>
<dbReference type="InterPro" id="IPR008333">
    <property type="entry name" value="Cbr1-like_FAD-bd_dom"/>
</dbReference>
<sequence length="334" mass="36833">MRSEQAILLGSTLATFLSCYAVFKLSARFFSDQVDSTSGSWKNLLSDIDTATNIHAMDPNAILAFLVGLVASVGVLLYLNAGKPKPCLDPKTWQQYRLLSKQEISPNTALYRFRLPKANGILGLPIGQHISLQANIDGKDVMRSYTPTSSDDDRGFFDLIIKTYPQGNISKHVSTLKIGDAISVKGPKGQMRYSNDLAARIGMIAGGTGITPMLQIIRAALKDKSDTTELDLIYANVKEDDILVREELESLAKDSPKRFRVYFFLNEPPKGWQGGEGFVSKEAIEERLPKPAADSKVLMCGPPPMINAMKKHLEELGFDKPNTVSKLPDQVFCF</sequence>
<dbReference type="Gene3D" id="2.40.30.10">
    <property type="entry name" value="Translation factors"/>
    <property type="match status" value="1"/>
</dbReference>
<dbReference type="FunFam" id="3.40.50.80:FF:000019">
    <property type="entry name" value="NADH-cytochrome b5 reductase"/>
    <property type="match status" value="1"/>
</dbReference>
<evidence type="ECO:0000256" key="7">
    <source>
        <dbReference type="ARBA" id="ARBA00022787"/>
    </source>
</evidence>
<dbReference type="InterPro" id="IPR039261">
    <property type="entry name" value="FNR_nucleotide-bd"/>
</dbReference>
<evidence type="ECO:0000256" key="6">
    <source>
        <dbReference type="ARBA" id="ARBA00022692"/>
    </source>
</evidence>
<dbReference type="FunCoup" id="A0A316YKY1">
    <property type="interactions" value="134"/>
</dbReference>
<dbReference type="Pfam" id="PF00970">
    <property type="entry name" value="FAD_binding_6"/>
    <property type="match status" value="1"/>
</dbReference>
<evidence type="ECO:0000313" key="20">
    <source>
        <dbReference type="EMBL" id="PWN89862.1"/>
    </source>
</evidence>
<keyword evidence="21" id="KW-1185">Reference proteome</keyword>
<reference evidence="20 21" key="1">
    <citation type="journal article" date="2018" name="Mol. Biol. Evol.">
        <title>Broad Genomic Sampling Reveals a Smut Pathogenic Ancestry of the Fungal Clade Ustilaginomycotina.</title>
        <authorList>
            <person name="Kijpornyongpan T."/>
            <person name="Mondo S.J."/>
            <person name="Barry K."/>
            <person name="Sandor L."/>
            <person name="Lee J."/>
            <person name="Lipzen A."/>
            <person name="Pangilinan J."/>
            <person name="LaButti K."/>
            <person name="Hainaut M."/>
            <person name="Henrissat B."/>
            <person name="Grigoriev I.V."/>
            <person name="Spatafora J.W."/>
            <person name="Aime M.C."/>
        </authorList>
    </citation>
    <scope>NUCLEOTIDE SEQUENCE [LARGE SCALE GENOMIC DNA]</scope>
    <source>
        <strain evidence="20 21">MCA 4198</strain>
    </source>
</reference>
<dbReference type="InterPro" id="IPR017938">
    <property type="entry name" value="Riboflavin_synthase-like_b-brl"/>
</dbReference>
<keyword evidence="11 17" id="KW-0520">NAD</keyword>
<dbReference type="CDD" id="cd06183">
    <property type="entry name" value="cyt_b5_reduct_like"/>
    <property type="match status" value="1"/>
</dbReference>
<comment type="catalytic activity">
    <reaction evidence="15">
        <text>2 Fe(3+)-[Dph3] + NADH = 2 Fe(2+)-[Dph3] + NAD(+) + H(+)</text>
        <dbReference type="Rhea" id="RHEA:71231"/>
        <dbReference type="Rhea" id="RHEA-COMP:18002"/>
        <dbReference type="Rhea" id="RHEA-COMP:18003"/>
        <dbReference type="ChEBI" id="CHEBI:15378"/>
        <dbReference type="ChEBI" id="CHEBI:29033"/>
        <dbReference type="ChEBI" id="CHEBI:29034"/>
        <dbReference type="ChEBI" id="CHEBI:57540"/>
        <dbReference type="ChEBI" id="CHEBI:57945"/>
        <dbReference type="ChEBI" id="CHEBI:83228"/>
    </reaction>
    <physiologicalReaction direction="left-to-right" evidence="15">
        <dbReference type="Rhea" id="RHEA:71232"/>
    </physiologicalReaction>
</comment>
<keyword evidence="10 17" id="KW-0560">Oxidoreductase</keyword>
<evidence type="ECO:0000256" key="13">
    <source>
        <dbReference type="ARBA" id="ARBA00023136"/>
    </source>
</evidence>
<dbReference type="GO" id="GO:0005741">
    <property type="term" value="C:mitochondrial outer membrane"/>
    <property type="evidence" value="ECO:0007669"/>
    <property type="project" value="UniProtKB-SubCell"/>
</dbReference>
<dbReference type="Pfam" id="PF00175">
    <property type="entry name" value="NAD_binding_1"/>
    <property type="match status" value="1"/>
</dbReference>
<dbReference type="PRINTS" id="PR00406">
    <property type="entry name" value="CYTB5RDTASE"/>
</dbReference>
<dbReference type="FunFam" id="2.40.30.10:FF:000032">
    <property type="entry name" value="NADH-cytochrome b5 reductase"/>
    <property type="match status" value="1"/>
</dbReference>
<dbReference type="PANTHER" id="PTHR19370:SF184">
    <property type="entry name" value="NADH-CYTOCHROME B5 REDUCTASE-LIKE"/>
    <property type="match status" value="1"/>
</dbReference>
<keyword evidence="6 18" id="KW-0812">Transmembrane</keyword>
<evidence type="ECO:0000256" key="11">
    <source>
        <dbReference type="ARBA" id="ARBA00023027"/>
    </source>
</evidence>
<evidence type="ECO:0000256" key="5">
    <source>
        <dbReference type="ARBA" id="ARBA00022630"/>
    </source>
</evidence>
<evidence type="ECO:0000256" key="12">
    <source>
        <dbReference type="ARBA" id="ARBA00023128"/>
    </source>
</evidence>
<feature type="binding site" evidence="16">
    <location>
        <position position="143"/>
    </location>
    <ligand>
        <name>FAD</name>
        <dbReference type="ChEBI" id="CHEBI:57692"/>
    </ligand>
</feature>
<dbReference type="STRING" id="215250.A0A316YKY1"/>
<dbReference type="PANTHER" id="PTHR19370">
    <property type="entry name" value="NADH-CYTOCHROME B5 REDUCTASE"/>
    <property type="match status" value="1"/>
</dbReference>
<dbReference type="SUPFAM" id="SSF52343">
    <property type="entry name" value="Ferredoxin reductase-like, C-terminal NADP-linked domain"/>
    <property type="match status" value="1"/>
</dbReference>
<dbReference type="PRINTS" id="PR00371">
    <property type="entry name" value="FPNCR"/>
</dbReference>
<evidence type="ECO:0000256" key="2">
    <source>
        <dbReference type="ARBA" id="ARBA00004294"/>
    </source>
</evidence>
<evidence type="ECO:0000256" key="8">
    <source>
        <dbReference type="ARBA" id="ARBA00022827"/>
    </source>
</evidence>
<dbReference type="Gene3D" id="3.40.50.80">
    <property type="entry name" value="Nucleotide-binding domain of ferredoxin-NADP reductase (FNR) module"/>
    <property type="match status" value="1"/>
</dbReference>
<proteinExistence type="inferred from homology"/>
<feature type="binding site" evidence="16">
    <location>
        <position position="170"/>
    </location>
    <ligand>
        <name>FAD</name>
        <dbReference type="ChEBI" id="CHEBI:57692"/>
    </ligand>
</feature>
<evidence type="ECO:0000256" key="15">
    <source>
        <dbReference type="ARBA" id="ARBA00049138"/>
    </source>
</evidence>
<organism evidence="20 21">
    <name type="scientific">Acaromyces ingoldii</name>
    <dbReference type="NCBI Taxonomy" id="215250"/>
    <lineage>
        <taxon>Eukaryota</taxon>
        <taxon>Fungi</taxon>
        <taxon>Dikarya</taxon>
        <taxon>Basidiomycota</taxon>
        <taxon>Ustilaginomycotina</taxon>
        <taxon>Exobasidiomycetes</taxon>
        <taxon>Exobasidiales</taxon>
        <taxon>Cryptobasidiaceae</taxon>
        <taxon>Acaromyces</taxon>
    </lineage>
</organism>
<dbReference type="InterPro" id="IPR001709">
    <property type="entry name" value="Flavoprot_Pyr_Nucl_cyt_Rdtase"/>
</dbReference>
<feature type="binding site" evidence="16">
    <location>
        <position position="145"/>
    </location>
    <ligand>
        <name>FAD</name>
        <dbReference type="ChEBI" id="CHEBI:57692"/>
    </ligand>
</feature>
<evidence type="ECO:0000313" key="21">
    <source>
        <dbReference type="Proteomes" id="UP000245768"/>
    </source>
</evidence>
<comment type="pathway">
    <text evidence="3">Protein modification; peptidyl-diphthamide biosynthesis.</text>
</comment>
<feature type="binding site" evidence="16">
    <location>
        <position position="211"/>
    </location>
    <ligand>
        <name>FAD</name>
        <dbReference type="ChEBI" id="CHEBI:57692"/>
    </ligand>
</feature>
<keyword evidence="7" id="KW-1000">Mitochondrion outer membrane</keyword>
<feature type="binding site" evidence="16">
    <location>
        <position position="162"/>
    </location>
    <ligand>
        <name>FAD</name>
        <dbReference type="ChEBI" id="CHEBI:57692"/>
    </ligand>
</feature>
<dbReference type="PROSITE" id="PS51257">
    <property type="entry name" value="PROKAR_LIPOPROTEIN"/>
    <property type="match status" value="1"/>
</dbReference>
<evidence type="ECO:0000259" key="19">
    <source>
        <dbReference type="PROSITE" id="PS51384"/>
    </source>
</evidence>
<evidence type="ECO:0000256" key="16">
    <source>
        <dbReference type="PIRSR" id="PIRSR601834-1"/>
    </source>
</evidence>
<dbReference type="EC" id="1.6.2.2" evidence="17"/>
<evidence type="ECO:0000256" key="17">
    <source>
        <dbReference type="RuleBase" id="RU361226"/>
    </source>
</evidence>
<feature type="transmembrane region" description="Helical" evidence="18">
    <location>
        <begin position="61"/>
        <end position="81"/>
    </location>
</feature>
<evidence type="ECO:0000256" key="9">
    <source>
        <dbReference type="ARBA" id="ARBA00022989"/>
    </source>
</evidence>
<evidence type="ECO:0000256" key="3">
    <source>
        <dbReference type="ARBA" id="ARBA00005156"/>
    </source>
</evidence>
<dbReference type="InParanoid" id="A0A316YKY1"/>
<dbReference type="GO" id="GO:0090524">
    <property type="term" value="F:cytochrome-b5 reductase activity, acting on NADH"/>
    <property type="evidence" value="ECO:0007669"/>
    <property type="project" value="UniProtKB-EC"/>
</dbReference>
<name>A0A316YKY1_9BASI</name>
<dbReference type="EMBL" id="KZ819636">
    <property type="protein sequence ID" value="PWN89862.1"/>
    <property type="molecule type" value="Genomic_DNA"/>
</dbReference>
<comment type="similarity">
    <text evidence="4 17">Belongs to the flavoprotein pyridine nucleotide cytochrome reductase family.</text>
</comment>
<evidence type="ECO:0000256" key="14">
    <source>
        <dbReference type="ARBA" id="ARBA00047682"/>
    </source>
</evidence>
<dbReference type="SUPFAM" id="SSF63380">
    <property type="entry name" value="Riboflavin synthase domain-like"/>
    <property type="match status" value="1"/>
</dbReference>
<dbReference type="OrthoDB" id="432685at2759"/>
<comment type="cofactor">
    <cofactor evidence="1 16 17">
        <name>FAD</name>
        <dbReference type="ChEBI" id="CHEBI:57692"/>
    </cofactor>
</comment>
<feature type="binding site" evidence="16">
    <location>
        <position position="169"/>
    </location>
    <ligand>
        <name>FAD</name>
        <dbReference type="ChEBI" id="CHEBI:57692"/>
    </ligand>
</feature>
<keyword evidence="12" id="KW-0496">Mitochondrion</keyword>
<gene>
    <name evidence="20" type="ORF">FA10DRAFT_240333</name>
</gene>
<keyword evidence="8 16" id="KW-0274">FAD</keyword>
<protein>
    <recommendedName>
        <fullName evidence="17">NADH-cytochrome b5 reductase</fullName>
        <ecNumber evidence="17">1.6.2.2</ecNumber>
    </recommendedName>
</protein>
<dbReference type="InterPro" id="IPR001433">
    <property type="entry name" value="OxRdtase_FAD/NAD-bd"/>
</dbReference>
<dbReference type="PROSITE" id="PS51384">
    <property type="entry name" value="FAD_FR"/>
    <property type="match status" value="1"/>
</dbReference>
<dbReference type="InterPro" id="IPR017927">
    <property type="entry name" value="FAD-bd_FR_type"/>
</dbReference>
<dbReference type="AlphaFoldDB" id="A0A316YKY1"/>
<keyword evidence="5 16" id="KW-0285">Flavoprotein</keyword>